<accession>A0A5C3PE18</accession>
<dbReference type="PROSITE" id="PS00213">
    <property type="entry name" value="LIPOCALIN"/>
    <property type="match status" value="1"/>
</dbReference>
<dbReference type="SUPFAM" id="SSF144232">
    <property type="entry name" value="HIT/MYND zinc finger-like"/>
    <property type="match status" value="1"/>
</dbReference>
<dbReference type="Proteomes" id="UP000308197">
    <property type="component" value="Unassembled WGS sequence"/>
</dbReference>
<gene>
    <name evidence="1" type="ORF">K466DRAFT_663713</name>
</gene>
<evidence type="ECO:0000313" key="1">
    <source>
        <dbReference type="EMBL" id="TFK86480.1"/>
    </source>
</evidence>
<protein>
    <recommendedName>
        <fullName evidence="3">MYND-type domain-containing protein</fullName>
    </recommendedName>
</protein>
<dbReference type="EMBL" id="ML211197">
    <property type="protein sequence ID" value="TFK86480.1"/>
    <property type="molecule type" value="Genomic_DNA"/>
</dbReference>
<dbReference type="AlphaFoldDB" id="A0A5C3PE18"/>
<keyword evidence="2" id="KW-1185">Reference proteome</keyword>
<sequence>MQQSRISTLNRLDGILKRHMEQELASWRARLRSDPEYVVNMLNGGPSSSSSASPERRLQYPVILSALMQAAIKPDSDTWKGLVDTGIISALSNWAATAEFGNLGQGAGAETLTAEEAELWKKHPAPYTPIFQTMLYALTQDPVPGGATQRRTVRDISNNWTRMVQRVWQEPFGILEAEPREQRIEGRWHIVELVKTMLSLDSEFYGVLLDPEDRTLAVLLRNWIHTTADADAANTAVLLTQLLQESEETKPRPWRVYAACHSVPSSRELFSRAVIGANKASFTSDSAGRPVINVDPAQALNTILIALAKHLSTLDAGAVMIDVKFFVTTIIPHCQEDRQVFTRSLLNSKKLWAASVQAIRRANGTSMANAVEWVLRMYSNVIDVLRDADQQDVATTIIEKIVANDFFNAAEGSCPCLKGNAAGLFGQFMADIGECAPNMSAKASALVRSQLPRQNLLHHFMCACAPRDTTEIAEDFQIIAQHGPLTSNLVATEADGRYYAHQAWVRLIQLESVVGDTGGCRRRGCTKPAADSAVVCPGCKTLRYCCSKCLKRDKAEHQLLCKWTPLLERIREEDRAQLTGNATAQASVAGICSIVDGKLVTDEL</sequence>
<dbReference type="InterPro" id="IPR022272">
    <property type="entry name" value="Lipocalin_CS"/>
</dbReference>
<proteinExistence type="predicted"/>
<name>A0A5C3PE18_9APHY</name>
<organism evidence="1 2">
    <name type="scientific">Polyporus arcularius HHB13444</name>
    <dbReference type="NCBI Taxonomy" id="1314778"/>
    <lineage>
        <taxon>Eukaryota</taxon>
        <taxon>Fungi</taxon>
        <taxon>Dikarya</taxon>
        <taxon>Basidiomycota</taxon>
        <taxon>Agaricomycotina</taxon>
        <taxon>Agaricomycetes</taxon>
        <taxon>Polyporales</taxon>
        <taxon>Polyporaceae</taxon>
        <taxon>Polyporus</taxon>
    </lineage>
</organism>
<dbReference type="InParanoid" id="A0A5C3PE18"/>
<evidence type="ECO:0000313" key="2">
    <source>
        <dbReference type="Proteomes" id="UP000308197"/>
    </source>
</evidence>
<evidence type="ECO:0008006" key="3">
    <source>
        <dbReference type="Google" id="ProtNLM"/>
    </source>
</evidence>
<reference evidence="1 2" key="1">
    <citation type="journal article" date="2019" name="Nat. Ecol. Evol.">
        <title>Megaphylogeny resolves global patterns of mushroom evolution.</title>
        <authorList>
            <person name="Varga T."/>
            <person name="Krizsan K."/>
            <person name="Foldi C."/>
            <person name="Dima B."/>
            <person name="Sanchez-Garcia M."/>
            <person name="Sanchez-Ramirez S."/>
            <person name="Szollosi G.J."/>
            <person name="Szarkandi J.G."/>
            <person name="Papp V."/>
            <person name="Albert L."/>
            <person name="Andreopoulos W."/>
            <person name="Angelini C."/>
            <person name="Antonin V."/>
            <person name="Barry K.W."/>
            <person name="Bougher N.L."/>
            <person name="Buchanan P."/>
            <person name="Buyck B."/>
            <person name="Bense V."/>
            <person name="Catcheside P."/>
            <person name="Chovatia M."/>
            <person name="Cooper J."/>
            <person name="Damon W."/>
            <person name="Desjardin D."/>
            <person name="Finy P."/>
            <person name="Geml J."/>
            <person name="Haridas S."/>
            <person name="Hughes K."/>
            <person name="Justo A."/>
            <person name="Karasinski D."/>
            <person name="Kautmanova I."/>
            <person name="Kiss B."/>
            <person name="Kocsube S."/>
            <person name="Kotiranta H."/>
            <person name="LaButti K.M."/>
            <person name="Lechner B.E."/>
            <person name="Liimatainen K."/>
            <person name="Lipzen A."/>
            <person name="Lukacs Z."/>
            <person name="Mihaltcheva S."/>
            <person name="Morgado L.N."/>
            <person name="Niskanen T."/>
            <person name="Noordeloos M.E."/>
            <person name="Ohm R.A."/>
            <person name="Ortiz-Santana B."/>
            <person name="Ovrebo C."/>
            <person name="Racz N."/>
            <person name="Riley R."/>
            <person name="Savchenko A."/>
            <person name="Shiryaev A."/>
            <person name="Soop K."/>
            <person name="Spirin V."/>
            <person name="Szebenyi C."/>
            <person name="Tomsovsky M."/>
            <person name="Tulloss R.E."/>
            <person name="Uehling J."/>
            <person name="Grigoriev I.V."/>
            <person name="Vagvolgyi C."/>
            <person name="Papp T."/>
            <person name="Martin F.M."/>
            <person name="Miettinen O."/>
            <person name="Hibbett D.S."/>
            <person name="Nagy L.G."/>
        </authorList>
    </citation>
    <scope>NUCLEOTIDE SEQUENCE [LARGE SCALE GENOMIC DNA]</scope>
    <source>
        <strain evidence="1 2">HHB13444</strain>
    </source>
</reference>